<dbReference type="InterPro" id="IPR000515">
    <property type="entry name" value="MetI-like"/>
</dbReference>
<feature type="transmembrane region" description="Helical" evidence="9">
    <location>
        <begin position="222"/>
        <end position="239"/>
    </location>
</feature>
<dbReference type="GO" id="GO:0022857">
    <property type="term" value="F:transmembrane transporter activity"/>
    <property type="evidence" value="ECO:0007669"/>
    <property type="project" value="InterPro"/>
</dbReference>
<protein>
    <submittedName>
        <fullName evidence="11">Polar amino acid ABC transporter, inner membrane subunit</fullName>
    </submittedName>
</protein>
<evidence type="ECO:0000256" key="1">
    <source>
        <dbReference type="ARBA" id="ARBA00004651"/>
    </source>
</evidence>
<keyword evidence="6" id="KW-0029">Amino-acid transport</keyword>
<sequence>MPFAYPNQEINFARLLMTLPQKNSFWYDERFQKIFLQVIILLIVCLIFWFFGHNLVINFQRLRLSFGFGFLFDTDRPASFAIGDSPIAYSPTDTYFRALLVGLVNSLRIMITGIFLAISLGIVIGLGRLSDNWLIRQLATIYVETIRNTPLLLQLFFWYFAVFLKLPKIEESLEFFGRVFLNNSGVYLPFPANSFRTWLALFIIALGIIISVFLYLKNKLSLCLTSLILLVIIPLIWGLQWQNPQVNPLNQNIDFGLHLSSEFATLLIGLTVYTAAFIAETVRGGIQSVNRGQWEAAKALGLKPLLVMRLVIFPQALPVIIPPLTNECLNLVKNSSLAIAIGYNDIYAISSTIANQTGKALEMLIVVMATYLFFNLVISLAMNQLNQRVKIQER</sequence>
<feature type="domain" description="ABC transmembrane type-1" evidence="10">
    <location>
        <begin position="103"/>
        <end position="382"/>
    </location>
</feature>
<feature type="transmembrane region" description="Helical" evidence="9">
    <location>
        <begin position="109"/>
        <end position="129"/>
    </location>
</feature>
<dbReference type="InterPro" id="IPR010065">
    <property type="entry name" value="AA_ABC_transptr_permease_3TM"/>
</dbReference>
<keyword evidence="7 9" id="KW-1133">Transmembrane helix</keyword>
<keyword evidence="3 9" id="KW-0813">Transport</keyword>
<dbReference type="Proteomes" id="UP000030321">
    <property type="component" value="Unassembled WGS sequence"/>
</dbReference>
<evidence type="ECO:0000256" key="4">
    <source>
        <dbReference type="ARBA" id="ARBA00022475"/>
    </source>
</evidence>
<comment type="subcellular location">
    <subcellularLocation>
        <location evidence="1 9">Cell membrane</location>
        <topology evidence="1 9">Multi-pass membrane protein</topology>
    </subcellularLocation>
</comment>
<feature type="transmembrane region" description="Helical" evidence="9">
    <location>
        <begin position="195"/>
        <end position="215"/>
    </location>
</feature>
<evidence type="ECO:0000259" key="10">
    <source>
        <dbReference type="PROSITE" id="PS50928"/>
    </source>
</evidence>
<proteinExistence type="inferred from homology"/>
<evidence type="ECO:0000256" key="3">
    <source>
        <dbReference type="ARBA" id="ARBA00022448"/>
    </source>
</evidence>
<evidence type="ECO:0000313" key="12">
    <source>
        <dbReference type="Proteomes" id="UP000030321"/>
    </source>
</evidence>
<keyword evidence="4" id="KW-1003">Cell membrane</keyword>
<reference evidence="12" key="1">
    <citation type="journal article" date="2015" name="Genome">
        <title>Whole Genome Sequence of the Non-Microcystin-Producing Microcystis aeruginosa Strain NIES-44.</title>
        <authorList>
            <person name="Okano K."/>
            <person name="Miyata N."/>
            <person name="Ozaki Y."/>
        </authorList>
    </citation>
    <scope>NUCLEOTIDE SEQUENCE [LARGE SCALE GENOMIC DNA]</scope>
    <source>
        <strain evidence="12">NIES-44</strain>
    </source>
</reference>
<evidence type="ECO:0000256" key="8">
    <source>
        <dbReference type="ARBA" id="ARBA00023136"/>
    </source>
</evidence>
<accession>A0A0A1W0E2</accession>
<dbReference type="PROSITE" id="PS50928">
    <property type="entry name" value="ABC_TM1"/>
    <property type="match status" value="1"/>
</dbReference>
<feature type="transmembrane region" description="Helical" evidence="9">
    <location>
        <begin position="34"/>
        <end position="52"/>
    </location>
</feature>
<dbReference type="Pfam" id="PF00528">
    <property type="entry name" value="BPD_transp_1"/>
    <property type="match status" value="1"/>
</dbReference>
<evidence type="ECO:0000313" key="11">
    <source>
        <dbReference type="EMBL" id="GAL94976.1"/>
    </source>
</evidence>
<feature type="transmembrane region" description="Helical" evidence="9">
    <location>
        <begin position="300"/>
        <end position="321"/>
    </location>
</feature>
<dbReference type="NCBIfam" id="TIGR01726">
    <property type="entry name" value="HEQRo_perm_3TM"/>
    <property type="match status" value="1"/>
</dbReference>
<evidence type="ECO:0000256" key="5">
    <source>
        <dbReference type="ARBA" id="ARBA00022692"/>
    </source>
</evidence>
<dbReference type="AlphaFoldDB" id="A0A0A1W0E2"/>
<dbReference type="InterPro" id="IPR035906">
    <property type="entry name" value="MetI-like_sf"/>
</dbReference>
<keyword evidence="8 9" id="KW-0472">Membrane</keyword>
<feature type="transmembrane region" description="Helical" evidence="9">
    <location>
        <begin position="363"/>
        <end position="382"/>
    </location>
</feature>
<dbReference type="Gene3D" id="1.10.3720.10">
    <property type="entry name" value="MetI-like"/>
    <property type="match status" value="1"/>
</dbReference>
<comment type="similarity">
    <text evidence="2">Belongs to the binding-protein-dependent transport system permease family. HisMQ subfamily.</text>
</comment>
<evidence type="ECO:0000256" key="9">
    <source>
        <dbReference type="RuleBase" id="RU363032"/>
    </source>
</evidence>
<dbReference type="GO" id="GO:0043190">
    <property type="term" value="C:ATP-binding cassette (ABC) transporter complex"/>
    <property type="evidence" value="ECO:0007669"/>
    <property type="project" value="InterPro"/>
</dbReference>
<dbReference type="SUPFAM" id="SSF161098">
    <property type="entry name" value="MetI-like"/>
    <property type="match status" value="1"/>
</dbReference>
<organism evidence="11 12">
    <name type="scientific">Microcystis aeruginosa NIES-44</name>
    <dbReference type="NCBI Taxonomy" id="449439"/>
    <lineage>
        <taxon>Bacteria</taxon>
        <taxon>Bacillati</taxon>
        <taxon>Cyanobacteriota</taxon>
        <taxon>Cyanophyceae</taxon>
        <taxon>Oscillatoriophycideae</taxon>
        <taxon>Chroococcales</taxon>
        <taxon>Microcystaceae</taxon>
        <taxon>Microcystis</taxon>
    </lineage>
</organism>
<name>A0A0A1W0E2_MICAE</name>
<dbReference type="CDD" id="cd06261">
    <property type="entry name" value="TM_PBP2"/>
    <property type="match status" value="1"/>
</dbReference>
<dbReference type="InterPro" id="IPR043429">
    <property type="entry name" value="ArtM/GltK/GlnP/TcyL/YhdX-like"/>
</dbReference>
<keyword evidence="5 9" id="KW-0812">Transmembrane</keyword>
<evidence type="ECO:0000256" key="6">
    <source>
        <dbReference type="ARBA" id="ARBA00022970"/>
    </source>
</evidence>
<dbReference type="PANTHER" id="PTHR30614">
    <property type="entry name" value="MEMBRANE COMPONENT OF AMINO ACID ABC TRANSPORTER"/>
    <property type="match status" value="1"/>
</dbReference>
<evidence type="ECO:0000256" key="2">
    <source>
        <dbReference type="ARBA" id="ARBA00010072"/>
    </source>
</evidence>
<evidence type="ECO:0000256" key="7">
    <source>
        <dbReference type="ARBA" id="ARBA00022989"/>
    </source>
</evidence>
<dbReference type="GO" id="GO:0006865">
    <property type="term" value="P:amino acid transport"/>
    <property type="evidence" value="ECO:0007669"/>
    <property type="project" value="UniProtKB-KW"/>
</dbReference>
<dbReference type="PANTHER" id="PTHR30614:SF37">
    <property type="entry name" value="AMINO-ACID ABC TRANSPORTER PERMEASE PROTEIN YHDX-RELATED"/>
    <property type="match status" value="1"/>
</dbReference>
<dbReference type="EMBL" id="BBPA01000066">
    <property type="protein sequence ID" value="GAL94976.1"/>
    <property type="molecule type" value="Genomic_DNA"/>
</dbReference>
<feature type="transmembrane region" description="Helical" evidence="9">
    <location>
        <begin position="259"/>
        <end position="279"/>
    </location>
</feature>
<gene>
    <name evidence="11" type="ORF">N44_03831</name>
</gene>
<comment type="caution">
    <text evidence="11">The sequence shown here is derived from an EMBL/GenBank/DDBJ whole genome shotgun (WGS) entry which is preliminary data.</text>
</comment>